<dbReference type="InterPro" id="IPR003660">
    <property type="entry name" value="HAMP_dom"/>
</dbReference>
<keyword evidence="10" id="KW-0067">ATP-binding</keyword>
<feature type="compositionally biased region" description="Basic and acidic residues" evidence="14">
    <location>
        <begin position="478"/>
        <end position="496"/>
    </location>
</feature>
<evidence type="ECO:0000259" key="16">
    <source>
        <dbReference type="PROSITE" id="PS50109"/>
    </source>
</evidence>
<gene>
    <name evidence="19" type="ORF">GKD88_12655</name>
    <name evidence="18" type="ORF">GKE08_12985</name>
</gene>
<evidence type="ECO:0000256" key="8">
    <source>
        <dbReference type="ARBA" id="ARBA00022741"/>
    </source>
</evidence>
<organism evidence="18 20">
    <name type="scientific">Holdemania massiliensis</name>
    <dbReference type="NCBI Taxonomy" id="1468449"/>
    <lineage>
        <taxon>Bacteria</taxon>
        <taxon>Bacillati</taxon>
        <taxon>Bacillota</taxon>
        <taxon>Erysipelotrichia</taxon>
        <taxon>Erysipelotrichales</taxon>
        <taxon>Erysipelotrichaceae</taxon>
        <taxon>Holdemania</taxon>
    </lineage>
</organism>
<dbReference type="Pfam" id="PF00512">
    <property type="entry name" value="HisKA"/>
    <property type="match status" value="1"/>
</dbReference>
<dbReference type="RefSeq" id="WP_154239429.1">
    <property type="nucleotide sequence ID" value="NZ_CALJPI010000258.1"/>
</dbReference>
<dbReference type="EMBL" id="WKPI01000024">
    <property type="protein sequence ID" value="MSC33970.1"/>
    <property type="molecule type" value="Genomic_DNA"/>
</dbReference>
<evidence type="ECO:0000256" key="10">
    <source>
        <dbReference type="ARBA" id="ARBA00022840"/>
    </source>
</evidence>
<dbReference type="Pfam" id="PF02518">
    <property type="entry name" value="HATPase_c"/>
    <property type="match status" value="1"/>
</dbReference>
<dbReference type="SMART" id="SM00304">
    <property type="entry name" value="HAMP"/>
    <property type="match status" value="1"/>
</dbReference>
<evidence type="ECO:0000256" key="6">
    <source>
        <dbReference type="ARBA" id="ARBA00022679"/>
    </source>
</evidence>
<keyword evidence="4" id="KW-1003">Cell membrane</keyword>
<feature type="domain" description="Histidine kinase" evidence="16">
    <location>
        <begin position="256"/>
        <end position="469"/>
    </location>
</feature>
<dbReference type="SUPFAM" id="SSF47384">
    <property type="entry name" value="Homodimeric domain of signal transducing histidine kinase"/>
    <property type="match status" value="1"/>
</dbReference>
<keyword evidence="8" id="KW-0547">Nucleotide-binding</keyword>
<dbReference type="InterPro" id="IPR005467">
    <property type="entry name" value="His_kinase_dom"/>
</dbReference>
<feature type="transmembrane region" description="Helical" evidence="15">
    <location>
        <begin position="167"/>
        <end position="187"/>
    </location>
</feature>
<evidence type="ECO:0000256" key="2">
    <source>
        <dbReference type="ARBA" id="ARBA00004651"/>
    </source>
</evidence>
<comment type="caution">
    <text evidence="18">The sequence shown here is derived from an EMBL/GenBank/DDBJ whole genome shotgun (WGS) entry which is preliminary data.</text>
</comment>
<dbReference type="InterPro" id="IPR036890">
    <property type="entry name" value="HATPase_C_sf"/>
</dbReference>
<feature type="compositionally biased region" description="Polar residues" evidence="14">
    <location>
        <begin position="468"/>
        <end position="477"/>
    </location>
</feature>
<dbReference type="PANTHER" id="PTHR45528">
    <property type="entry name" value="SENSOR HISTIDINE KINASE CPXA"/>
    <property type="match status" value="1"/>
</dbReference>
<evidence type="ECO:0000313" key="20">
    <source>
        <dbReference type="Proteomes" id="UP000433575"/>
    </source>
</evidence>
<evidence type="ECO:0000313" key="21">
    <source>
        <dbReference type="Proteomes" id="UP000480929"/>
    </source>
</evidence>
<reference evidence="20 21" key="1">
    <citation type="journal article" date="2019" name="Nat. Med.">
        <title>A library of human gut bacterial isolates paired with longitudinal multiomics data enables mechanistic microbiome research.</title>
        <authorList>
            <person name="Poyet M."/>
            <person name="Groussin M."/>
            <person name="Gibbons S.M."/>
            <person name="Avila-Pacheco J."/>
            <person name="Jiang X."/>
            <person name="Kearney S.M."/>
            <person name="Perrotta A.R."/>
            <person name="Berdy B."/>
            <person name="Zhao S."/>
            <person name="Lieberman T.D."/>
            <person name="Swanson P.K."/>
            <person name="Smith M."/>
            <person name="Roesemann S."/>
            <person name="Alexander J.E."/>
            <person name="Rich S.A."/>
            <person name="Livny J."/>
            <person name="Vlamakis H."/>
            <person name="Clish C."/>
            <person name="Bullock K."/>
            <person name="Deik A."/>
            <person name="Scott J."/>
            <person name="Pierce K.A."/>
            <person name="Xavier R.J."/>
            <person name="Alm E.J."/>
        </authorList>
    </citation>
    <scope>NUCLEOTIDE SEQUENCE [LARGE SCALE GENOMIC DNA]</scope>
    <source>
        <strain evidence="18 20">BIOML-A4</strain>
        <strain evidence="19 21">BIOML-A5</strain>
    </source>
</reference>
<dbReference type="InterPro" id="IPR036097">
    <property type="entry name" value="HisK_dim/P_sf"/>
</dbReference>
<dbReference type="Gene3D" id="1.10.287.130">
    <property type="match status" value="1"/>
</dbReference>
<keyword evidence="12" id="KW-0902">Two-component regulatory system</keyword>
<evidence type="ECO:0000256" key="7">
    <source>
        <dbReference type="ARBA" id="ARBA00022692"/>
    </source>
</evidence>
<dbReference type="PANTHER" id="PTHR45528:SF1">
    <property type="entry name" value="SENSOR HISTIDINE KINASE CPXA"/>
    <property type="match status" value="1"/>
</dbReference>
<dbReference type="PROSITE" id="PS50109">
    <property type="entry name" value="HIS_KIN"/>
    <property type="match status" value="1"/>
</dbReference>
<keyword evidence="13 15" id="KW-0472">Membrane</keyword>
<dbReference type="GO" id="GO:0005524">
    <property type="term" value="F:ATP binding"/>
    <property type="evidence" value="ECO:0007669"/>
    <property type="project" value="UniProtKB-KW"/>
</dbReference>
<proteinExistence type="predicted"/>
<comment type="catalytic activity">
    <reaction evidence="1">
        <text>ATP + protein L-histidine = ADP + protein N-phospho-L-histidine.</text>
        <dbReference type="EC" id="2.7.13.3"/>
    </reaction>
</comment>
<dbReference type="SMART" id="SM00388">
    <property type="entry name" value="HisKA"/>
    <property type="match status" value="1"/>
</dbReference>
<dbReference type="PROSITE" id="PS50885">
    <property type="entry name" value="HAMP"/>
    <property type="match status" value="1"/>
</dbReference>
<evidence type="ECO:0000256" key="9">
    <source>
        <dbReference type="ARBA" id="ARBA00022777"/>
    </source>
</evidence>
<dbReference type="AlphaFoldDB" id="A0A6N7S9D4"/>
<dbReference type="OrthoDB" id="9786919at2"/>
<keyword evidence="9" id="KW-0418">Kinase</keyword>
<evidence type="ECO:0000256" key="11">
    <source>
        <dbReference type="ARBA" id="ARBA00022989"/>
    </source>
</evidence>
<dbReference type="GO" id="GO:0000155">
    <property type="term" value="F:phosphorelay sensor kinase activity"/>
    <property type="evidence" value="ECO:0007669"/>
    <property type="project" value="InterPro"/>
</dbReference>
<accession>A0A6N7S9D4</accession>
<evidence type="ECO:0000256" key="5">
    <source>
        <dbReference type="ARBA" id="ARBA00022553"/>
    </source>
</evidence>
<dbReference type="SUPFAM" id="SSF55874">
    <property type="entry name" value="ATPase domain of HSP90 chaperone/DNA topoisomerase II/histidine kinase"/>
    <property type="match status" value="1"/>
</dbReference>
<evidence type="ECO:0000256" key="4">
    <source>
        <dbReference type="ARBA" id="ARBA00022475"/>
    </source>
</evidence>
<comment type="subcellular location">
    <subcellularLocation>
        <location evidence="2">Cell membrane</location>
        <topology evidence="2">Multi-pass membrane protein</topology>
    </subcellularLocation>
</comment>
<evidence type="ECO:0000259" key="17">
    <source>
        <dbReference type="PROSITE" id="PS50885"/>
    </source>
</evidence>
<evidence type="ECO:0000256" key="1">
    <source>
        <dbReference type="ARBA" id="ARBA00000085"/>
    </source>
</evidence>
<keyword evidence="5" id="KW-0597">Phosphoprotein</keyword>
<evidence type="ECO:0000256" key="15">
    <source>
        <dbReference type="SAM" id="Phobius"/>
    </source>
</evidence>
<evidence type="ECO:0000256" key="13">
    <source>
        <dbReference type="ARBA" id="ARBA00023136"/>
    </source>
</evidence>
<feature type="domain" description="HAMP" evidence="17">
    <location>
        <begin position="189"/>
        <end position="241"/>
    </location>
</feature>
<dbReference type="InterPro" id="IPR004358">
    <property type="entry name" value="Sig_transdc_His_kin-like_C"/>
</dbReference>
<dbReference type="CDD" id="cd00075">
    <property type="entry name" value="HATPase"/>
    <property type="match status" value="1"/>
</dbReference>
<dbReference type="InterPro" id="IPR003594">
    <property type="entry name" value="HATPase_dom"/>
</dbReference>
<dbReference type="Gene3D" id="3.30.565.10">
    <property type="entry name" value="Histidine kinase-like ATPase, C-terminal domain"/>
    <property type="match status" value="1"/>
</dbReference>
<dbReference type="InterPro" id="IPR050398">
    <property type="entry name" value="HssS/ArlS-like"/>
</dbReference>
<evidence type="ECO:0000313" key="18">
    <source>
        <dbReference type="EMBL" id="MSA90240.1"/>
    </source>
</evidence>
<evidence type="ECO:0000256" key="3">
    <source>
        <dbReference type="ARBA" id="ARBA00012438"/>
    </source>
</evidence>
<keyword evidence="21" id="KW-1185">Reference proteome</keyword>
<dbReference type="Pfam" id="PF00672">
    <property type="entry name" value="HAMP"/>
    <property type="match status" value="1"/>
</dbReference>
<sequence length="496" mass="55720">MRLRYQLALSAFALFALIFNGAGLMLIEISAHQRFQDQLEAMIGQNRALDGLLTTTVSLLQFYPSVQSLDEQLKNQLEKMLKENVLETGVRILDDSGVCLAENQFPEIADDQLTLPQPDQIWLKTKRFKDREYLISAHQVALNSRTLIVQTSAEITELRLDQEHQRWLFLIITLVASAVYLGAMIVISRRLTRPVELLAERERQIASGNWHQRLDLSGSRELKALAVNFNRMAETVEQKVAELETGNQEKEIFIHNLSHEMKTPLTSILGYAQLLRRTAMKPEDAEKALDVIESEARRMEQLSSRLMQLIMAAQPLPPLKSQSVEQLLKQAAVRLEPVLQAAQLQLIVESEPLELEMEEELMQAALRNVLDNAVKASSAGGRLWLSAFLLNTTIIIAVRDEGRGIQDPHPERMLEPFVMEDKARTRKHYGAGLGLALTQRIVTAHGGRVEVKSKPHAGTEIRFVFPLSSEQPTASDKSQLEKESAAGKAKMGKEGC</sequence>
<evidence type="ECO:0000256" key="14">
    <source>
        <dbReference type="SAM" id="MobiDB-lite"/>
    </source>
</evidence>
<dbReference type="FunFam" id="1.10.287.130:FF:000001">
    <property type="entry name" value="Two-component sensor histidine kinase"/>
    <property type="match status" value="1"/>
</dbReference>
<dbReference type="InterPro" id="IPR003661">
    <property type="entry name" value="HisK_dim/P_dom"/>
</dbReference>
<keyword evidence="7 15" id="KW-0812">Transmembrane</keyword>
<keyword evidence="11 15" id="KW-1133">Transmembrane helix</keyword>
<dbReference type="Gene3D" id="6.10.340.10">
    <property type="match status" value="1"/>
</dbReference>
<dbReference type="CDD" id="cd06225">
    <property type="entry name" value="HAMP"/>
    <property type="match status" value="1"/>
</dbReference>
<dbReference type="SUPFAM" id="SSF158472">
    <property type="entry name" value="HAMP domain-like"/>
    <property type="match status" value="1"/>
</dbReference>
<dbReference type="SMART" id="SM00387">
    <property type="entry name" value="HATPase_c"/>
    <property type="match status" value="1"/>
</dbReference>
<feature type="region of interest" description="Disordered" evidence="14">
    <location>
        <begin position="468"/>
        <end position="496"/>
    </location>
</feature>
<dbReference type="EC" id="2.7.13.3" evidence="3"/>
<dbReference type="PRINTS" id="PR00344">
    <property type="entry name" value="BCTRLSENSOR"/>
</dbReference>
<evidence type="ECO:0000256" key="12">
    <source>
        <dbReference type="ARBA" id="ARBA00023012"/>
    </source>
</evidence>
<keyword evidence="6" id="KW-0808">Transferase</keyword>
<dbReference type="Proteomes" id="UP000433575">
    <property type="component" value="Unassembled WGS sequence"/>
</dbReference>
<dbReference type="EMBL" id="WKPJ01000022">
    <property type="protein sequence ID" value="MSA90240.1"/>
    <property type="molecule type" value="Genomic_DNA"/>
</dbReference>
<protein>
    <recommendedName>
        <fullName evidence="3">histidine kinase</fullName>
        <ecNumber evidence="3">2.7.13.3</ecNumber>
    </recommendedName>
</protein>
<dbReference type="CDD" id="cd00082">
    <property type="entry name" value="HisKA"/>
    <property type="match status" value="1"/>
</dbReference>
<evidence type="ECO:0000313" key="19">
    <source>
        <dbReference type="EMBL" id="MSC33970.1"/>
    </source>
</evidence>
<name>A0A6N7S9D4_9FIRM</name>
<dbReference type="GO" id="GO:0005886">
    <property type="term" value="C:plasma membrane"/>
    <property type="evidence" value="ECO:0007669"/>
    <property type="project" value="UniProtKB-SubCell"/>
</dbReference>
<dbReference type="Proteomes" id="UP000480929">
    <property type="component" value="Unassembled WGS sequence"/>
</dbReference>